<dbReference type="STRING" id="436017.A4SAN4"/>
<evidence type="ECO:0000313" key="7">
    <source>
        <dbReference type="EMBL" id="ABP00957.1"/>
    </source>
</evidence>
<dbReference type="PANTHER" id="PTHR43768:SF3">
    <property type="entry name" value="TREHALOSE 6-PHOSPHATE PHOSPHATASE"/>
    <property type="match status" value="1"/>
</dbReference>
<dbReference type="Gene3D" id="3.40.50.1000">
    <property type="entry name" value="HAD superfamily/HAD-like"/>
    <property type="match status" value="1"/>
</dbReference>
<comment type="pathway">
    <text evidence="3 6">Glycan biosynthesis; trehalose biosynthesis.</text>
</comment>
<dbReference type="SUPFAM" id="SSF56784">
    <property type="entry name" value="HAD-like"/>
    <property type="match status" value="1"/>
</dbReference>
<proteinExistence type="inferred from homology"/>
<dbReference type="Proteomes" id="UP000001568">
    <property type="component" value="Chromosome 20"/>
</dbReference>
<reference evidence="7 8" key="1">
    <citation type="journal article" date="2007" name="Proc. Natl. Acad. Sci. U.S.A.">
        <title>The tiny eukaryote Ostreococcus provides genomic insights into the paradox of plankton speciation.</title>
        <authorList>
            <person name="Palenik B."/>
            <person name="Grimwood J."/>
            <person name="Aerts A."/>
            <person name="Rouze P."/>
            <person name="Salamov A."/>
            <person name="Putnam N."/>
            <person name="Dupont C."/>
            <person name="Jorgensen R."/>
            <person name="Derelle E."/>
            <person name="Rombauts S."/>
            <person name="Zhou K."/>
            <person name="Otillar R."/>
            <person name="Merchant S.S."/>
            <person name="Podell S."/>
            <person name="Gaasterland T."/>
            <person name="Napoli C."/>
            <person name="Gendler K."/>
            <person name="Manuell A."/>
            <person name="Tai V."/>
            <person name="Vallon O."/>
            <person name="Piganeau G."/>
            <person name="Jancek S."/>
            <person name="Heijde M."/>
            <person name="Jabbari K."/>
            <person name="Bowler C."/>
            <person name="Lohr M."/>
            <person name="Robbens S."/>
            <person name="Werner G."/>
            <person name="Dubchak I."/>
            <person name="Pazour G.J."/>
            <person name="Ren Q."/>
            <person name="Paulsen I."/>
            <person name="Delwiche C."/>
            <person name="Schmutz J."/>
            <person name="Rokhsar D."/>
            <person name="Van de Peer Y."/>
            <person name="Moreau H."/>
            <person name="Grigoriev I.V."/>
        </authorList>
    </citation>
    <scope>NUCLEOTIDE SEQUENCE [LARGE SCALE GENOMIC DNA]</scope>
    <source>
        <strain evidence="7 8">CCE9901</strain>
    </source>
</reference>
<dbReference type="InterPro" id="IPR036412">
    <property type="entry name" value="HAD-like_sf"/>
</dbReference>
<evidence type="ECO:0000256" key="6">
    <source>
        <dbReference type="RuleBase" id="RU361117"/>
    </source>
</evidence>
<dbReference type="KEGG" id="olu:OSTLU_43599"/>
<dbReference type="AlphaFoldDB" id="A4SAN4"/>
<dbReference type="InterPro" id="IPR023214">
    <property type="entry name" value="HAD_sf"/>
</dbReference>
<name>A4SAN4_OSTLU</name>
<dbReference type="NCBIfam" id="TIGR00685">
    <property type="entry name" value="T6PP"/>
    <property type="match status" value="1"/>
</dbReference>
<dbReference type="Gramene" id="ABP00957">
    <property type="protein sequence ID" value="ABP00957"/>
    <property type="gene ID" value="OSTLU_43599"/>
</dbReference>
<evidence type="ECO:0000256" key="1">
    <source>
        <dbReference type="ARBA" id="ARBA00000500"/>
    </source>
</evidence>
<organism evidence="7 8">
    <name type="scientific">Ostreococcus lucimarinus (strain CCE9901)</name>
    <dbReference type="NCBI Taxonomy" id="436017"/>
    <lineage>
        <taxon>Eukaryota</taxon>
        <taxon>Viridiplantae</taxon>
        <taxon>Chlorophyta</taxon>
        <taxon>Mamiellophyceae</taxon>
        <taxon>Mamiellales</taxon>
        <taxon>Bathycoccaceae</taxon>
        <taxon>Ostreococcus</taxon>
    </lineage>
</organism>
<dbReference type="NCBIfam" id="TIGR01484">
    <property type="entry name" value="HAD-SF-IIB"/>
    <property type="match status" value="1"/>
</dbReference>
<dbReference type="InterPro" id="IPR006379">
    <property type="entry name" value="HAD-SF_hydro_IIB"/>
</dbReference>
<dbReference type="GO" id="GO:0005992">
    <property type="term" value="P:trehalose biosynthetic process"/>
    <property type="evidence" value="ECO:0007669"/>
    <property type="project" value="UniProtKB-UniPathway"/>
</dbReference>
<comment type="catalytic activity">
    <reaction evidence="1 6">
        <text>alpha,alpha-trehalose 6-phosphate + H2O = alpha,alpha-trehalose + phosphate</text>
        <dbReference type="Rhea" id="RHEA:23420"/>
        <dbReference type="ChEBI" id="CHEBI:15377"/>
        <dbReference type="ChEBI" id="CHEBI:16551"/>
        <dbReference type="ChEBI" id="CHEBI:43474"/>
        <dbReference type="ChEBI" id="CHEBI:58429"/>
        <dbReference type="EC" id="3.1.3.12"/>
    </reaction>
</comment>
<dbReference type="UniPathway" id="UPA00299"/>
<dbReference type="GeneID" id="5006522"/>
<evidence type="ECO:0000313" key="8">
    <source>
        <dbReference type="Proteomes" id="UP000001568"/>
    </source>
</evidence>
<dbReference type="InterPro" id="IPR003337">
    <property type="entry name" value="Trehalose_PPase"/>
</dbReference>
<dbReference type="OMA" id="QPAQWAR"/>
<dbReference type="HOGENOM" id="CLU_037265_1_1_1"/>
<keyword evidence="8" id="KW-1185">Reference proteome</keyword>
<evidence type="ECO:0000256" key="3">
    <source>
        <dbReference type="ARBA" id="ARBA00005199"/>
    </source>
</evidence>
<dbReference type="GO" id="GO:0004805">
    <property type="term" value="F:trehalose-phosphatase activity"/>
    <property type="evidence" value="ECO:0007669"/>
    <property type="project" value="UniProtKB-EC"/>
</dbReference>
<keyword evidence="5 6" id="KW-0378">Hydrolase</keyword>
<evidence type="ECO:0000256" key="2">
    <source>
        <dbReference type="ARBA" id="ARBA00001968"/>
    </source>
</evidence>
<dbReference type="PANTHER" id="PTHR43768">
    <property type="entry name" value="TREHALOSE 6-PHOSPHATE PHOSPHATASE"/>
    <property type="match status" value="1"/>
</dbReference>
<accession>A4SAN4</accession>
<comment type="cofactor">
    <cofactor evidence="2 6">
        <name>a divalent metal cation</name>
        <dbReference type="ChEBI" id="CHEBI:60240"/>
    </cofactor>
</comment>
<dbReference type="EMBL" id="CP000600">
    <property type="protein sequence ID" value="ABP00957.1"/>
    <property type="molecule type" value="Genomic_DNA"/>
</dbReference>
<dbReference type="Pfam" id="PF02358">
    <property type="entry name" value="Trehalose_PPase"/>
    <property type="match status" value="1"/>
</dbReference>
<dbReference type="EC" id="3.1.3.12" evidence="6"/>
<dbReference type="Gene3D" id="3.30.70.1020">
    <property type="entry name" value="Trehalose-6-phosphate phosphatase related protein, domain 2"/>
    <property type="match status" value="1"/>
</dbReference>
<protein>
    <recommendedName>
        <fullName evidence="6">Trehalose 6-phosphate phosphatase</fullName>
        <ecNumber evidence="6">3.1.3.12</ecNumber>
    </recommendedName>
</protein>
<gene>
    <name evidence="7" type="ORF">OSTLU_43599</name>
</gene>
<dbReference type="eggNOG" id="KOG1050">
    <property type="taxonomic scope" value="Eukaryota"/>
</dbReference>
<evidence type="ECO:0000256" key="4">
    <source>
        <dbReference type="ARBA" id="ARBA00008770"/>
    </source>
</evidence>
<sequence>MIEKYWNDEEEWRGYHPNACDEENKFVDAAEGKLLTVFLDYDGTLAPIVPEPDKAFMSDEMREAVRQCAKRFPTAIISGRSRQKVSQFVKLDELYYAGSHGLDIAGPKTTTDGEPIEKKLAHQPAQWARDVMDRVTKELIEKCADIPGTNIEHNMFCVSAHYRAVSEELRPRVEAVVDEICASEECLIKHDGKMVWEVRPRVAWDKGKALSYLRDALLPDLSEKGFRPEDVFTIYIGDDVTDEDAFMEINEELGDHLGVGLLVSSSPKVSAAKFSLRDSGEVLRFLTRLRELGDAGTIKTLP</sequence>
<dbReference type="InterPro" id="IPR044651">
    <property type="entry name" value="OTSB-like"/>
</dbReference>
<dbReference type="OrthoDB" id="411251at2759"/>
<dbReference type="RefSeq" id="XP_001422640.1">
    <property type="nucleotide sequence ID" value="XM_001422603.1"/>
</dbReference>
<comment type="similarity">
    <text evidence="4 6">Belongs to the trehalose phosphatase family.</text>
</comment>
<comment type="function">
    <text evidence="6">Removes the phosphate from trehalose 6-phosphate to produce free trehalose.</text>
</comment>
<evidence type="ECO:0000256" key="5">
    <source>
        <dbReference type="ARBA" id="ARBA00022801"/>
    </source>
</evidence>